<dbReference type="PANTHER" id="PTHR10622">
    <property type="entry name" value="HET DOMAIN-CONTAINING PROTEIN"/>
    <property type="match status" value="1"/>
</dbReference>
<gene>
    <name evidence="4" type="ORF">PFICI_06550</name>
</gene>
<proteinExistence type="predicted"/>
<keyword evidence="1" id="KW-0677">Repeat</keyword>
<dbReference type="RefSeq" id="XP_007833322.1">
    <property type="nucleotide sequence ID" value="XM_007835131.1"/>
</dbReference>
<dbReference type="Pfam" id="PF06985">
    <property type="entry name" value="HET"/>
    <property type="match status" value="1"/>
</dbReference>
<dbReference type="Proteomes" id="UP000030651">
    <property type="component" value="Unassembled WGS sequence"/>
</dbReference>
<dbReference type="Pfam" id="PF00400">
    <property type="entry name" value="WD40"/>
    <property type="match status" value="1"/>
</dbReference>
<evidence type="ECO:0000256" key="2">
    <source>
        <dbReference type="PROSITE-ProRule" id="PRU00221"/>
    </source>
</evidence>
<dbReference type="HOGENOM" id="CLU_000288_6_16_1"/>
<dbReference type="InParanoid" id="W3X5Z2"/>
<dbReference type="InterPro" id="IPR001680">
    <property type="entry name" value="WD40_rpt"/>
</dbReference>
<dbReference type="InterPro" id="IPR027417">
    <property type="entry name" value="P-loop_NTPase"/>
</dbReference>
<dbReference type="EMBL" id="KI912112">
    <property type="protein sequence ID" value="ETS81548.1"/>
    <property type="molecule type" value="Genomic_DNA"/>
</dbReference>
<keyword evidence="5" id="KW-1185">Reference proteome</keyword>
<dbReference type="SUPFAM" id="SSF50998">
    <property type="entry name" value="Quinoprotein alcohol dehydrogenase-like"/>
    <property type="match status" value="1"/>
</dbReference>
<dbReference type="Pfam" id="PF24883">
    <property type="entry name" value="NPHP3_N"/>
    <property type="match status" value="1"/>
</dbReference>
<dbReference type="Gene3D" id="2.130.10.10">
    <property type="entry name" value="YVTN repeat-like/Quinoprotein amine dehydrogenase"/>
    <property type="match status" value="1"/>
</dbReference>
<dbReference type="STRING" id="1229662.W3X5Z2"/>
<dbReference type="Gene3D" id="3.40.50.300">
    <property type="entry name" value="P-loop containing nucleotide triphosphate hydrolases"/>
    <property type="match status" value="1"/>
</dbReference>
<dbReference type="PANTHER" id="PTHR10622:SF13">
    <property type="entry name" value="NACHT DOMAIN-CONTAINING PROTEIN"/>
    <property type="match status" value="1"/>
</dbReference>
<dbReference type="KEGG" id="pfy:PFICI_06550"/>
<protein>
    <recommendedName>
        <fullName evidence="3">NACHT domain-containing protein</fullName>
    </recommendedName>
</protein>
<dbReference type="OrthoDB" id="538223at2759"/>
<dbReference type="PROSITE" id="PS50082">
    <property type="entry name" value="WD_REPEATS_2"/>
    <property type="match status" value="1"/>
</dbReference>
<dbReference type="InterPro" id="IPR056884">
    <property type="entry name" value="NPHP3-like_N"/>
</dbReference>
<dbReference type="GeneID" id="19271563"/>
<dbReference type="OMA" id="PRYRASC"/>
<dbReference type="InterPro" id="IPR015943">
    <property type="entry name" value="WD40/YVTN_repeat-like_dom_sf"/>
</dbReference>
<evidence type="ECO:0000313" key="4">
    <source>
        <dbReference type="EMBL" id="ETS81548.1"/>
    </source>
</evidence>
<feature type="domain" description="NACHT" evidence="3">
    <location>
        <begin position="325"/>
        <end position="548"/>
    </location>
</feature>
<organism evidence="4 5">
    <name type="scientific">Pestalotiopsis fici (strain W106-1 / CGMCC3.15140)</name>
    <dbReference type="NCBI Taxonomy" id="1229662"/>
    <lineage>
        <taxon>Eukaryota</taxon>
        <taxon>Fungi</taxon>
        <taxon>Dikarya</taxon>
        <taxon>Ascomycota</taxon>
        <taxon>Pezizomycotina</taxon>
        <taxon>Sordariomycetes</taxon>
        <taxon>Xylariomycetidae</taxon>
        <taxon>Amphisphaeriales</taxon>
        <taxon>Sporocadaceae</taxon>
        <taxon>Pestalotiopsis</taxon>
    </lineage>
</organism>
<sequence>MYLLRIEPNREVAIVEFISGLQVPEYAILSHTWEPNHKDEVIFRDFAILEEDLDTGQDVRFCTQRGKEKTGYRKIRFCAEQAERDGFQYFWIDSCCIDKANAAELSESINSMFRWYQEAIRCYVYLSDVSKSSNDDGLMGTTWEDEFQGSRWHTRGWTLQELLASTVVDFFSSDGHRLGDKQSLGQMIHDITHIPIEALHGRPLSKYTIAERISWGRNRQTTRGEDKAYSLLGIMNVTIGANYGEGEEGAFKRLHRAIQDDQDIPVRDPELKKSLDECLANLRLSDPQDDKSRIEATKGGLFKDAYRWVLENPDYKKWRFDQESRLLWIKGDPGKGKTMLLCGLVDEMSLSPTSNLVHYFFCQATDSRLDNAAAVIRGLMYMLAKNDRSLLKHVHEEWRVAGKALFEDGNAWQAITRIFTAMTQEQQTAKLVFVIDALDECLKDLPKLLDFIAQQSRHGHAKWLVSSRNWPSIEEKLNATHQRVRLSLELNEASVTAAIETYIRYETELLAKSKNLDEPRKMKIREYLTLNANYTFLWVALVCQRLKDPKVRRGSIMKELQQYPADLYPLYQRMMETIDTLPDAELCHEILGVVSVVYRPIDLRELNVLLESNSLDDLDDLREVVDSCGSFLTIRDNTVYFVHQSAKDFLVTEAIQLVFPRGIKHMHFSVSKASITALLQGLHQDICALRKPGTSVEEISSKSLSSLVPIQYSCVYWVDHLTDGELHNGYMDSIRNFLEQKYLYWLEALSLIRAPISIPALSKLSRFIKYYGTIISQYPLQTYAAALVFSPSKSVIWKLFQKQMPDWVSFKPRTQEHWSALQQTLEGHTDYVLSVAFSPDGRQVASAS</sequence>
<accession>W3X5Z2</accession>
<name>W3X5Z2_PESFW</name>
<dbReference type="InterPro" id="IPR007111">
    <property type="entry name" value="NACHT_NTPase"/>
</dbReference>
<reference evidence="5" key="1">
    <citation type="journal article" date="2015" name="BMC Genomics">
        <title>Genomic and transcriptomic analysis of the endophytic fungus Pestalotiopsis fici reveals its lifestyle and high potential for synthesis of natural products.</title>
        <authorList>
            <person name="Wang X."/>
            <person name="Zhang X."/>
            <person name="Liu L."/>
            <person name="Xiang M."/>
            <person name="Wang W."/>
            <person name="Sun X."/>
            <person name="Che Y."/>
            <person name="Guo L."/>
            <person name="Liu G."/>
            <person name="Guo L."/>
            <person name="Wang C."/>
            <person name="Yin W.B."/>
            <person name="Stadler M."/>
            <person name="Zhang X."/>
            <person name="Liu X."/>
        </authorList>
    </citation>
    <scope>NUCLEOTIDE SEQUENCE [LARGE SCALE GENOMIC DNA]</scope>
    <source>
        <strain evidence="5">W106-1 / CGMCC3.15140</strain>
    </source>
</reference>
<dbReference type="PROSITE" id="PS50837">
    <property type="entry name" value="NACHT"/>
    <property type="match status" value="1"/>
</dbReference>
<dbReference type="eggNOG" id="KOG0266">
    <property type="taxonomic scope" value="Eukaryota"/>
</dbReference>
<keyword evidence="2" id="KW-0853">WD repeat</keyword>
<dbReference type="PROSITE" id="PS50294">
    <property type="entry name" value="WD_REPEATS_REGION"/>
    <property type="match status" value="1"/>
</dbReference>
<dbReference type="AlphaFoldDB" id="W3X5Z2"/>
<dbReference type="InterPro" id="IPR010730">
    <property type="entry name" value="HET"/>
</dbReference>
<evidence type="ECO:0000313" key="5">
    <source>
        <dbReference type="Proteomes" id="UP000030651"/>
    </source>
</evidence>
<evidence type="ECO:0000256" key="1">
    <source>
        <dbReference type="ARBA" id="ARBA00022737"/>
    </source>
</evidence>
<feature type="repeat" description="WD" evidence="2">
    <location>
        <begin position="825"/>
        <end position="848"/>
    </location>
</feature>
<evidence type="ECO:0000259" key="3">
    <source>
        <dbReference type="PROSITE" id="PS50837"/>
    </source>
</evidence>
<dbReference type="InterPro" id="IPR011047">
    <property type="entry name" value="Quinoprotein_ADH-like_sf"/>
</dbReference>